<evidence type="ECO:0000256" key="6">
    <source>
        <dbReference type="ARBA" id="ARBA00033409"/>
    </source>
</evidence>
<dbReference type="InterPro" id="IPR012340">
    <property type="entry name" value="NA-bd_OB-fold"/>
</dbReference>
<name>A0A398D803_9BACT</name>
<evidence type="ECO:0000259" key="8">
    <source>
        <dbReference type="Pfam" id="PF11967"/>
    </source>
</evidence>
<sequence>MVYHWTLASILNASRVGEKDKRLVLFSRELGKVTAVARGAAAPDAKWSTSFEPFSLLYLRLYDRSHFLTVVSSEERVVYTGVLSSLSRSLKGMAMNQLTECVLEPSSVEPGLFAAYITALSKLNISANAAEEDRAFLQFTLDVLTELGFGISSLHCERCGAALDKNVHFSMRDNAFHCFPCATAETDVVLSPGLVRFLRTGEGSIDARRTLMGIALTLRLLRSAASKLAVTQAFEPFAQNAATLFHINTREEPKESCHEL</sequence>
<evidence type="ECO:0000256" key="3">
    <source>
        <dbReference type="ARBA" id="ARBA00022763"/>
    </source>
</evidence>
<dbReference type="Gene3D" id="2.40.50.140">
    <property type="entry name" value="Nucleic acid-binding proteins"/>
    <property type="match status" value="1"/>
</dbReference>
<dbReference type="Pfam" id="PF02565">
    <property type="entry name" value="RecO_C"/>
    <property type="match status" value="1"/>
</dbReference>
<evidence type="ECO:0000313" key="11">
    <source>
        <dbReference type="Proteomes" id="UP000266260"/>
    </source>
</evidence>
<organism evidence="10 12">
    <name type="scientific">Candidatus Cryosericum odellii</name>
    <dbReference type="NCBI Taxonomy" id="2290917"/>
    <lineage>
        <taxon>Bacteria</taxon>
        <taxon>Pseudomonadati</taxon>
        <taxon>Caldisericota/Cryosericota group</taxon>
        <taxon>Candidatus Cryosericota</taxon>
        <taxon>Candidatus Cryosericia</taxon>
        <taxon>Candidatus Cryosericales</taxon>
        <taxon>Candidatus Cryosericaceae</taxon>
        <taxon>Candidatus Cryosericum</taxon>
    </lineage>
</organism>
<dbReference type="Pfam" id="PF11967">
    <property type="entry name" value="RecO_N"/>
    <property type="match status" value="1"/>
</dbReference>
<evidence type="ECO:0000256" key="1">
    <source>
        <dbReference type="ARBA" id="ARBA00007452"/>
    </source>
</evidence>
<keyword evidence="5 7" id="KW-0234">DNA repair</keyword>
<keyword evidence="11" id="KW-1185">Reference proteome</keyword>
<accession>A0A398D803</accession>
<dbReference type="GO" id="GO:0043590">
    <property type="term" value="C:bacterial nucleoid"/>
    <property type="evidence" value="ECO:0007669"/>
    <property type="project" value="TreeGrafter"/>
</dbReference>
<protein>
    <recommendedName>
        <fullName evidence="2 7">DNA repair protein RecO</fullName>
    </recommendedName>
    <alternativeName>
        <fullName evidence="6 7">Recombination protein O</fullName>
    </alternativeName>
</protein>
<dbReference type="SUPFAM" id="SSF57863">
    <property type="entry name" value="ArfGap/RecO-like zinc finger"/>
    <property type="match status" value="1"/>
</dbReference>
<keyword evidence="3 7" id="KW-0227">DNA damage</keyword>
<evidence type="ECO:0000313" key="12">
    <source>
        <dbReference type="Proteomes" id="UP000266489"/>
    </source>
</evidence>
<comment type="function">
    <text evidence="7">Involved in DNA repair and RecF pathway recombination.</text>
</comment>
<dbReference type="GO" id="GO:0006302">
    <property type="term" value="P:double-strand break repair"/>
    <property type="evidence" value="ECO:0007669"/>
    <property type="project" value="TreeGrafter"/>
</dbReference>
<dbReference type="PANTHER" id="PTHR33991">
    <property type="entry name" value="DNA REPAIR PROTEIN RECO"/>
    <property type="match status" value="1"/>
</dbReference>
<dbReference type="Proteomes" id="UP000266260">
    <property type="component" value="Unassembled WGS sequence"/>
</dbReference>
<gene>
    <name evidence="7 10" type="primary">recO</name>
    <name evidence="10" type="ORF">SMC5_05600</name>
    <name evidence="9" type="ORF">SMC6_05015</name>
</gene>
<evidence type="ECO:0000256" key="4">
    <source>
        <dbReference type="ARBA" id="ARBA00023172"/>
    </source>
</evidence>
<dbReference type="InterPro" id="IPR037278">
    <property type="entry name" value="ARFGAP/RecO"/>
</dbReference>
<evidence type="ECO:0000256" key="5">
    <source>
        <dbReference type="ARBA" id="ARBA00023204"/>
    </source>
</evidence>
<dbReference type="GO" id="GO:0006310">
    <property type="term" value="P:DNA recombination"/>
    <property type="evidence" value="ECO:0007669"/>
    <property type="project" value="UniProtKB-UniRule"/>
</dbReference>
<dbReference type="HAMAP" id="MF_00201">
    <property type="entry name" value="RecO"/>
    <property type="match status" value="1"/>
</dbReference>
<reference evidence="11 12" key="1">
    <citation type="submission" date="2018-09" db="EMBL/GenBank/DDBJ databases">
        <title>Discovery and Ecogenomic Context for Candidatus Cryosericales, a Global Caldiserica Order Active in Thawing Permafrost.</title>
        <authorList>
            <person name="Martinez M.A."/>
            <person name="Woodcroft B.J."/>
            <person name="Ignacio Espinoza J.C."/>
            <person name="Zayed A."/>
            <person name="Singleton C.M."/>
            <person name="Boyd J."/>
            <person name="Li Y.-F."/>
            <person name="Purvine S."/>
            <person name="Maughan H."/>
            <person name="Hodgkins S.B."/>
            <person name="Anderson D."/>
            <person name="Sederholm M."/>
            <person name="Temperton B."/>
            <person name="Saleska S.R."/>
            <person name="Tyson G.W."/>
            <person name="Rich V.I."/>
        </authorList>
    </citation>
    <scope>NUCLEOTIDE SEQUENCE [LARGE SCALE GENOMIC DNA]</scope>
    <source>
        <strain evidence="10 12">SMC5</strain>
        <strain evidence="9 11">SMC6</strain>
    </source>
</reference>
<feature type="domain" description="DNA replication/recombination mediator RecO N-terminal" evidence="8">
    <location>
        <begin position="1"/>
        <end position="66"/>
    </location>
</feature>
<dbReference type="OrthoDB" id="9797083at2"/>
<proteinExistence type="inferred from homology"/>
<dbReference type="AlphaFoldDB" id="A0A398D803"/>
<dbReference type="EMBL" id="QXIU01000134">
    <property type="protein sequence ID" value="RIE10713.1"/>
    <property type="molecule type" value="Genomic_DNA"/>
</dbReference>
<comment type="caution">
    <text evidence="10">The sequence shown here is derived from an EMBL/GenBank/DDBJ whole genome shotgun (WGS) entry which is preliminary data.</text>
</comment>
<dbReference type="EMBL" id="QXIT01000086">
    <property type="protein sequence ID" value="RIE07910.1"/>
    <property type="molecule type" value="Genomic_DNA"/>
</dbReference>
<keyword evidence="4 7" id="KW-0233">DNA recombination</keyword>
<accession>A0A398D090</accession>
<dbReference type="InterPro" id="IPR003717">
    <property type="entry name" value="RecO"/>
</dbReference>
<evidence type="ECO:0000256" key="2">
    <source>
        <dbReference type="ARBA" id="ARBA00021310"/>
    </source>
</evidence>
<dbReference type="Gene3D" id="1.20.1440.120">
    <property type="entry name" value="Recombination protein O, C-terminal domain"/>
    <property type="match status" value="1"/>
</dbReference>
<evidence type="ECO:0000313" key="10">
    <source>
        <dbReference type="EMBL" id="RIE10713.1"/>
    </source>
</evidence>
<dbReference type="SUPFAM" id="SSF50249">
    <property type="entry name" value="Nucleic acid-binding proteins"/>
    <property type="match status" value="1"/>
</dbReference>
<dbReference type="InterPro" id="IPR022572">
    <property type="entry name" value="DNA_rep/recomb_RecO_N"/>
</dbReference>
<dbReference type="NCBIfam" id="TIGR00613">
    <property type="entry name" value="reco"/>
    <property type="match status" value="1"/>
</dbReference>
<evidence type="ECO:0000313" key="9">
    <source>
        <dbReference type="EMBL" id="RIE07910.1"/>
    </source>
</evidence>
<dbReference type="InterPro" id="IPR042242">
    <property type="entry name" value="RecO_C"/>
</dbReference>
<comment type="similarity">
    <text evidence="1 7">Belongs to the RecO family.</text>
</comment>
<dbReference type="PANTHER" id="PTHR33991:SF1">
    <property type="entry name" value="DNA REPAIR PROTEIN RECO"/>
    <property type="match status" value="1"/>
</dbReference>
<evidence type="ECO:0000256" key="7">
    <source>
        <dbReference type="HAMAP-Rule" id="MF_00201"/>
    </source>
</evidence>
<dbReference type="Proteomes" id="UP000266489">
    <property type="component" value="Unassembled WGS sequence"/>
</dbReference>
<dbReference type="RefSeq" id="WP_119119932.1">
    <property type="nucleotide sequence ID" value="NZ_QXIT01000086.1"/>
</dbReference>